<reference evidence="1 3" key="1">
    <citation type="submission" date="2015-11" db="EMBL/GenBank/DDBJ databases">
        <title>Genomic analysis of 38 Legionella species identifies large and diverse effector repertoires.</title>
        <authorList>
            <person name="Burstein D."/>
            <person name="Amaro F."/>
            <person name="Zusman T."/>
            <person name="Lifshitz Z."/>
            <person name="Cohen O."/>
            <person name="Gilbert J.A."/>
            <person name="Pupko T."/>
            <person name="Shuman H.A."/>
            <person name="Segal G."/>
        </authorList>
    </citation>
    <scope>NUCLEOTIDE SEQUENCE [LARGE SCALE GENOMIC DNA]</scope>
    <source>
        <strain evidence="1 3">SC-18-C9</strain>
    </source>
</reference>
<sequence>MSNISTAGTNSLIQEISIVWSIDDVLDVRPLLSKEQASIVLQHLKKNHDATIGINWDVIEIVSDDLFLKPIRVIKTLRYKEHEIEISYQESDERYIADIRIDDCDGHTVQGFCGLKTESEAVSVAQAFIDGLHYTEEEEFN</sequence>
<reference evidence="2 4" key="2">
    <citation type="submission" date="2018-06" db="EMBL/GenBank/DDBJ databases">
        <authorList>
            <consortium name="Pathogen Informatics"/>
            <person name="Doyle S."/>
        </authorList>
    </citation>
    <scope>NUCLEOTIDE SEQUENCE [LARGE SCALE GENOMIC DNA]</scope>
    <source>
        <strain evidence="2 4">NCTC11991</strain>
    </source>
</reference>
<dbReference type="AlphaFoldDB" id="A0A378PGM3"/>
<proteinExistence type="predicted"/>
<organism evidence="2 4">
    <name type="scientific">Legionella steigerwaltii</name>
    <dbReference type="NCBI Taxonomy" id="460"/>
    <lineage>
        <taxon>Bacteria</taxon>
        <taxon>Pseudomonadati</taxon>
        <taxon>Pseudomonadota</taxon>
        <taxon>Gammaproteobacteria</taxon>
        <taxon>Legionellales</taxon>
        <taxon>Legionellaceae</taxon>
        <taxon>Legionella</taxon>
    </lineage>
</organism>
<keyword evidence="3" id="KW-1185">Reference proteome</keyword>
<protein>
    <submittedName>
        <fullName evidence="2">Uncharacterized protein</fullName>
    </submittedName>
</protein>
<dbReference type="EMBL" id="UGOY01000002">
    <property type="protein sequence ID" value="STY85852.1"/>
    <property type="molecule type" value="Genomic_DNA"/>
</dbReference>
<gene>
    <name evidence="1" type="ORF">Lstg_3107</name>
    <name evidence="2" type="ORF">NCTC11991_03372</name>
</gene>
<dbReference type="Proteomes" id="UP000255110">
    <property type="component" value="Unassembled WGS sequence"/>
</dbReference>
<dbReference type="EMBL" id="LNYZ01000038">
    <property type="protein sequence ID" value="KTD70622.1"/>
    <property type="molecule type" value="Genomic_DNA"/>
</dbReference>
<evidence type="ECO:0000313" key="2">
    <source>
        <dbReference type="EMBL" id="STY85852.1"/>
    </source>
</evidence>
<evidence type="ECO:0000313" key="3">
    <source>
        <dbReference type="Proteomes" id="UP000054820"/>
    </source>
</evidence>
<dbReference type="OrthoDB" id="6548977at2"/>
<evidence type="ECO:0000313" key="4">
    <source>
        <dbReference type="Proteomes" id="UP000255110"/>
    </source>
</evidence>
<dbReference type="Proteomes" id="UP000054820">
    <property type="component" value="Unassembled WGS sequence"/>
</dbReference>
<dbReference type="RefSeq" id="WP_058478561.1">
    <property type="nucleotide sequence ID" value="NZ_CAAAIO010000006.1"/>
</dbReference>
<evidence type="ECO:0000313" key="1">
    <source>
        <dbReference type="EMBL" id="KTD70622.1"/>
    </source>
</evidence>
<name>A0A378PGM3_9GAMM</name>
<dbReference type="STRING" id="460.Lstg_3107"/>
<accession>A0A378PGM3</accession>